<accession>A0A1H7JTC0</accession>
<protein>
    <recommendedName>
        <fullName evidence="3">HmuY protein</fullName>
    </recommendedName>
</protein>
<dbReference type="OrthoDB" id="1190814at2"/>
<proteinExistence type="predicted"/>
<gene>
    <name evidence="1" type="ORF">SAMN05421740_102639</name>
</gene>
<dbReference type="EMBL" id="FNZR01000002">
    <property type="protein sequence ID" value="SEK76735.1"/>
    <property type="molecule type" value="Genomic_DNA"/>
</dbReference>
<dbReference type="InterPro" id="IPR025921">
    <property type="entry name" value="HmuY"/>
</dbReference>
<evidence type="ECO:0008006" key="3">
    <source>
        <dbReference type="Google" id="ProtNLM"/>
    </source>
</evidence>
<organism evidence="1 2">
    <name type="scientific">Parapedobacter koreensis</name>
    <dbReference type="NCBI Taxonomy" id="332977"/>
    <lineage>
        <taxon>Bacteria</taxon>
        <taxon>Pseudomonadati</taxon>
        <taxon>Bacteroidota</taxon>
        <taxon>Sphingobacteriia</taxon>
        <taxon>Sphingobacteriales</taxon>
        <taxon>Sphingobacteriaceae</taxon>
        <taxon>Parapedobacter</taxon>
    </lineage>
</organism>
<dbReference type="CDD" id="cd12105">
    <property type="entry name" value="HmuY"/>
    <property type="match status" value="1"/>
</dbReference>
<dbReference type="AlphaFoldDB" id="A0A1H7JTC0"/>
<evidence type="ECO:0000313" key="1">
    <source>
        <dbReference type="EMBL" id="SEK76735.1"/>
    </source>
</evidence>
<dbReference type="STRING" id="332977.SAMN05421740_102639"/>
<keyword evidence="2" id="KW-1185">Reference proteome</keyword>
<name>A0A1H7JTC0_9SPHI</name>
<sequence>MESGKLMMRKLADLHSRRFAKSQTFILVLMITLFASCGEIYDLNGFDWEPDTPPSDSVFNREIQVLDWGLSNLPEGHRPLDDSDPMLFSLEKFSTVHIAYKSSERWDISIGGLGGLSSNNGGHAGVGYGSSAVGGLLLLDSAYSQVTSVPEDNRFSTPGNAGLDNFNGSGLGYIYYTFFGNAFRPDMVEWSRSSDPDKAATGNRYLHMMYCLSEDLARTFPGLNSGYYEVRPKTIIVRTANGNYVKLEMQSYYKGTLDPREMRRGTDMPGGYMSFRYMVIRADERRFGFVARRPPLTVDLTNKKITVGEENVEHIEE</sequence>
<evidence type="ECO:0000313" key="2">
    <source>
        <dbReference type="Proteomes" id="UP000198916"/>
    </source>
</evidence>
<dbReference type="Proteomes" id="UP000198916">
    <property type="component" value="Unassembled WGS sequence"/>
</dbReference>
<reference evidence="2" key="1">
    <citation type="submission" date="2016-10" db="EMBL/GenBank/DDBJ databases">
        <authorList>
            <person name="Varghese N."/>
            <person name="Submissions S."/>
        </authorList>
    </citation>
    <scope>NUCLEOTIDE SEQUENCE [LARGE SCALE GENOMIC DNA]</scope>
    <source>
        <strain evidence="2">Jip14</strain>
    </source>
</reference>